<comment type="caution">
    <text evidence="7">The sequence shown here is derived from an EMBL/GenBank/DDBJ whole genome shotgun (WGS) entry which is preliminary data.</text>
</comment>
<sequence>MVGVPRSKACGLCRERRVKCDEIRPGCTQCARYGAPCPGYSRDLKFQDEGPGVRRRLQSSSRNPSSVRSKSSSRTRRGESSRSATQSIREHAMALLRRHVADTSIDERVDSSLVRKSFINSQPQLFSDFVCAAFPTLYFHNRFRSGTDPSFPDYITQNFGTHTYQDASVCSLSSIYLAHLTKDPALLRASRQMYSLALKEVCKALDTEEAFSDNMLSSVVILSVYEMYAQTSRDAWARHSEGVKRLMLSRGVKGSESGFGRSCYYAFRGFLIATALFEDKPCFLDEEEWQEFAAKVRAEDSQKPGEWSAFVDISEPIFMELTKCPRYLSEARTLSTSTSSSPEAAIALVERVTETRNKLLVSVEELRTCIAAHSQRAQGISYRPGNFVGPVPEVFADTSPSLLLRGATSAVAALDQLLASIRIDIATGRMAPSHRIYDITSPVASDETGSQTYSQASSPQSPSSGDGAPRVMTLPFRIVSEISRGPSGTSDQSDPRAVIWLDRIASSMGMLGIQIVQEPEDDPSDKGKKPVRPIIEESES</sequence>
<dbReference type="InterPro" id="IPR001138">
    <property type="entry name" value="Zn2Cys6_DnaBD"/>
</dbReference>
<keyword evidence="4" id="KW-0539">Nucleus</keyword>
<accession>A0A443I6Y4</accession>
<dbReference type="GO" id="GO:0008270">
    <property type="term" value="F:zinc ion binding"/>
    <property type="evidence" value="ECO:0007669"/>
    <property type="project" value="InterPro"/>
</dbReference>
<reference evidence="7 8" key="1">
    <citation type="journal article" date="2018" name="Front. Microbiol.">
        <title>Genomic and genetic insights into a cosmopolitan fungus, Paecilomyces variotii (Eurotiales).</title>
        <authorList>
            <person name="Urquhart A.S."/>
            <person name="Mondo S.J."/>
            <person name="Makela M.R."/>
            <person name="Hane J.K."/>
            <person name="Wiebenga A."/>
            <person name="He G."/>
            <person name="Mihaltcheva S."/>
            <person name="Pangilinan J."/>
            <person name="Lipzen A."/>
            <person name="Barry K."/>
            <person name="de Vries R.P."/>
            <person name="Grigoriev I.V."/>
            <person name="Idnurm A."/>
        </authorList>
    </citation>
    <scope>NUCLEOTIDE SEQUENCE [LARGE SCALE GENOMIC DNA]</scope>
    <source>
        <strain evidence="7 8">CBS 101075</strain>
    </source>
</reference>
<protein>
    <recommendedName>
        <fullName evidence="6">Zn(2)-C6 fungal-type domain-containing protein</fullName>
    </recommendedName>
</protein>
<keyword evidence="3" id="KW-0804">Transcription</keyword>
<organism evidence="7 8">
    <name type="scientific">Byssochlamys spectabilis</name>
    <name type="common">Paecilomyces variotii</name>
    <dbReference type="NCBI Taxonomy" id="264951"/>
    <lineage>
        <taxon>Eukaryota</taxon>
        <taxon>Fungi</taxon>
        <taxon>Dikarya</taxon>
        <taxon>Ascomycota</taxon>
        <taxon>Pezizomycotina</taxon>
        <taxon>Eurotiomycetes</taxon>
        <taxon>Eurotiomycetidae</taxon>
        <taxon>Eurotiales</taxon>
        <taxon>Thermoascaceae</taxon>
        <taxon>Paecilomyces</taxon>
    </lineage>
</organism>
<feature type="compositionally biased region" description="Low complexity" evidence="5">
    <location>
        <begin position="58"/>
        <end position="72"/>
    </location>
</feature>
<dbReference type="PANTHER" id="PTHR38111:SF5">
    <property type="entry name" value="TRANSCRIPTION FACTOR DOMAIN-CONTAINING PROTEIN"/>
    <property type="match status" value="1"/>
</dbReference>
<dbReference type="GO" id="GO:0003677">
    <property type="term" value="F:DNA binding"/>
    <property type="evidence" value="ECO:0007669"/>
    <property type="project" value="UniProtKB-KW"/>
</dbReference>
<feature type="region of interest" description="Disordered" evidence="5">
    <location>
        <begin position="444"/>
        <end position="470"/>
    </location>
</feature>
<dbReference type="PROSITE" id="PS00463">
    <property type="entry name" value="ZN2_CY6_FUNGAL_1"/>
    <property type="match status" value="1"/>
</dbReference>
<evidence type="ECO:0000256" key="4">
    <source>
        <dbReference type="ARBA" id="ARBA00023242"/>
    </source>
</evidence>
<dbReference type="VEuPathDB" id="FungiDB:C8Q69DRAFT_440872"/>
<dbReference type="EMBL" id="RCNU01000001">
    <property type="protein sequence ID" value="RWQ99808.1"/>
    <property type="molecule type" value="Genomic_DNA"/>
</dbReference>
<dbReference type="SMART" id="SM00066">
    <property type="entry name" value="GAL4"/>
    <property type="match status" value="1"/>
</dbReference>
<feature type="region of interest" description="Disordered" evidence="5">
    <location>
        <begin position="49"/>
        <end position="86"/>
    </location>
</feature>
<dbReference type="GeneID" id="39597970"/>
<dbReference type="Pfam" id="PF11951">
    <property type="entry name" value="Fungal_trans_2"/>
    <property type="match status" value="1"/>
</dbReference>
<keyword evidence="1" id="KW-0805">Transcription regulation</keyword>
<evidence type="ECO:0000313" key="8">
    <source>
        <dbReference type="Proteomes" id="UP000283841"/>
    </source>
</evidence>
<dbReference type="STRING" id="264951.A0A443I6Y4"/>
<dbReference type="CDD" id="cd00067">
    <property type="entry name" value="GAL4"/>
    <property type="match status" value="1"/>
</dbReference>
<dbReference type="Proteomes" id="UP000283841">
    <property type="component" value="Unassembled WGS sequence"/>
</dbReference>
<evidence type="ECO:0000256" key="3">
    <source>
        <dbReference type="ARBA" id="ARBA00023163"/>
    </source>
</evidence>
<dbReference type="PROSITE" id="PS50048">
    <property type="entry name" value="ZN2_CY6_FUNGAL_2"/>
    <property type="match status" value="1"/>
</dbReference>
<dbReference type="InterPro" id="IPR053178">
    <property type="entry name" value="Osmoadaptation_assoc"/>
</dbReference>
<evidence type="ECO:0000256" key="1">
    <source>
        <dbReference type="ARBA" id="ARBA00023015"/>
    </source>
</evidence>
<name>A0A443I6Y4_BYSSP</name>
<feature type="region of interest" description="Disordered" evidence="5">
    <location>
        <begin position="514"/>
        <end position="540"/>
    </location>
</feature>
<evidence type="ECO:0000256" key="5">
    <source>
        <dbReference type="SAM" id="MobiDB-lite"/>
    </source>
</evidence>
<feature type="domain" description="Zn(2)-C6 fungal-type" evidence="6">
    <location>
        <begin position="9"/>
        <end position="37"/>
    </location>
</feature>
<feature type="compositionally biased region" description="Low complexity" evidence="5">
    <location>
        <begin position="450"/>
        <end position="464"/>
    </location>
</feature>
<dbReference type="InterPro" id="IPR036864">
    <property type="entry name" value="Zn2-C6_fun-type_DNA-bd_sf"/>
</dbReference>
<dbReference type="GO" id="GO:0000981">
    <property type="term" value="F:DNA-binding transcription factor activity, RNA polymerase II-specific"/>
    <property type="evidence" value="ECO:0007669"/>
    <property type="project" value="InterPro"/>
</dbReference>
<dbReference type="RefSeq" id="XP_028489453.1">
    <property type="nucleotide sequence ID" value="XM_028628693.1"/>
</dbReference>
<dbReference type="Gene3D" id="4.10.240.10">
    <property type="entry name" value="Zn(2)-C6 fungal-type DNA-binding domain"/>
    <property type="match status" value="1"/>
</dbReference>
<gene>
    <name evidence="7" type="ORF">C8Q69DRAFT_440872</name>
</gene>
<keyword evidence="8" id="KW-1185">Reference proteome</keyword>
<dbReference type="PANTHER" id="PTHR38111">
    <property type="entry name" value="ZN(2)-C6 FUNGAL-TYPE DOMAIN-CONTAINING PROTEIN-RELATED"/>
    <property type="match status" value="1"/>
</dbReference>
<dbReference type="AlphaFoldDB" id="A0A443I6Y4"/>
<dbReference type="SUPFAM" id="SSF57701">
    <property type="entry name" value="Zn2/Cys6 DNA-binding domain"/>
    <property type="match status" value="1"/>
</dbReference>
<proteinExistence type="predicted"/>
<dbReference type="InterPro" id="IPR021858">
    <property type="entry name" value="Fun_TF"/>
</dbReference>
<evidence type="ECO:0000256" key="2">
    <source>
        <dbReference type="ARBA" id="ARBA00023125"/>
    </source>
</evidence>
<dbReference type="Pfam" id="PF00172">
    <property type="entry name" value="Zn_clus"/>
    <property type="match status" value="1"/>
</dbReference>
<evidence type="ECO:0000259" key="6">
    <source>
        <dbReference type="PROSITE" id="PS50048"/>
    </source>
</evidence>
<keyword evidence="2" id="KW-0238">DNA-binding</keyword>
<evidence type="ECO:0000313" key="7">
    <source>
        <dbReference type="EMBL" id="RWQ99808.1"/>
    </source>
</evidence>